<sequence>MDDVLIIGGGIVGSLSALELADRGRRVTLLDVPRRHPPASWAGGGILSPLYHWRYPEPMNRLTLDGPRRYRELVRRLAGNGLDPSDLCESGLWVEADGAEAERGLAWARAHDQRCLAAPLSAHLPDGRAGQGLWFPEIGNIRNPRMLKALHAGLRERGVTRIEARATAVWPGERGGEVRLDNGERRRASTLLISAGAWSPDLLDALGVTVPLFPAKGEMLLYRLAPGQVPSTILTEQGYLIPRADGAVLAGSTLRKGDASTSPTAEGRRTLETMAAGILPMLAARRPDHHWAGVRPGSARDWPWLGEVPGTRGVFAAVGHHRNGLVSAPASAELLAQLMCGESPLLDPADYAFEPSSASSS</sequence>
<evidence type="ECO:0000313" key="3">
    <source>
        <dbReference type="EMBL" id="MCC4308835.1"/>
    </source>
</evidence>
<reference evidence="3" key="1">
    <citation type="submission" date="2021-10" db="EMBL/GenBank/DDBJ databases">
        <title>The diversity and Nitrogen Metabolism of Culturable Nitrate-Utilizing Bacteria Within the Oxygen Minimum Zone of the Changjiang (Yangtze River)Estuary.</title>
        <authorList>
            <person name="Zhang D."/>
            <person name="Zheng J."/>
            <person name="Liu S."/>
            <person name="He W."/>
        </authorList>
    </citation>
    <scope>NUCLEOTIDE SEQUENCE</scope>
    <source>
        <strain evidence="3">FXH-223</strain>
    </source>
</reference>
<name>A0A9Q3YPH5_9GAMM</name>
<dbReference type="PANTHER" id="PTHR13847">
    <property type="entry name" value="SARCOSINE DEHYDROGENASE-RELATED"/>
    <property type="match status" value="1"/>
</dbReference>
<dbReference type="SUPFAM" id="SSF54373">
    <property type="entry name" value="FAD-linked reductases, C-terminal domain"/>
    <property type="match status" value="1"/>
</dbReference>
<dbReference type="Gene3D" id="3.30.9.10">
    <property type="entry name" value="D-Amino Acid Oxidase, subunit A, domain 2"/>
    <property type="match status" value="1"/>
</dbReference>
<dbReference type="InterPro" id="IPR006076">
    <property type="entry name" value="FAD-dep_OxRdtase"/>
</dbReference>
<evidence type="ECO:0000256" key="1">
    <source>
        <dbReference type="ARBA" id="ARBA00023002"/>
    </source>
</evidence>
<comment type="caution">
    <text evidence="3">The sequence shown here is derived from an EMBL/GenBank/DDBJ whole genome shotgun (WGS) entry which is preliminary data.</text>
</comment>
<keyword evidence="4" id="KW-1185">Reference proteome</keyword>
<dbReference type="Gene3D" id="3.50.50.60">
    <property type="entry name" value="FAD/NAD(P)-binding domain"/>
    <property type="match status" value="1"/>
</dbReference>
<dbReference type="SUPFAM" id="SSF51905">
    <property type="entry name" value="FAD/NAD(P)-binding domain"/>
    <property type="match status" value="1"/>
</dbReference>
<protein>
    <submittedName>
        <fullName evidence="3">FAD-dependent oxidoreductase</fullName>
    </submittedName>
</protein>
<keyword evidence="1" id="KW-0560">Oxidoreductase</keyword>
<gene>
    <name evidence="3" type="ORF">LL252_09670</name>
</gene>
<dbReference type="RefSeq" id="WP_204428910.1">
    <property type="nucleotide sequence ID" value="NZ_JADDOL010000010.1"/>
</dbReference>
<dbReference type="InterPro" id="IPR036188">
    <property type="entry name" value="FAD/NAD-bd_sf"/>
</dbReference>
<dbReference type="EMBL" id="JAJGNA010000009">
    <property type="protein sequence ID" value="MCC4308835.1"/>
    <property type="molecule type" value="Genomic_DNA"/>
</dbReference>
<evidence type="ECO:0000259" key="2">
    <source>
        <dbReference type="Pfam" id="PF01266"/>
    </source>
</evidence>
<dbReference type="PANTHER" id="PTHR13847:SF289">
    <property type="entry name" value="GLYCINE OXIDASE"/>
    <property type="match status" value="1"/>
</dbReference>
<accession>A0A9Q3YPH5</accession>
<organism evidence="3 4">
    <name type="scientific">Alloalcanivorax marinus</name>
    <dbReference type="NCBI Taxonomy" id="1177169"/>
    <lineage>
        <taxon>Bacteria</taxon>
        <taxon>Pseudomonadati</taxon>
        <taxon>Pseudomonadota</taxon>
        <taxon>Gammaproteobacteria</taxon>
        <taxon>Oceanospirillales</taxon>
        <taxon>Alcanivoracaceae</taxon>
        <taxon>Alloalcanivorax</taxon>
    </lineage>
</organism>
<evidence type="ECO:0000313" key="4">
    <source>
        <dbReference type="Proteomes" id="UP001108027"/>
    </source>
</evidence>
<dbReference type="GO" id="GO:0016491">
    <property type="term" value="F:oxidoreductase activity"/>
    <property type="evidence" value="ECO:0007669"/>
    <property type="project" value="UniProtKB-KW"/>
</dbReference>
<feature type="domain" description="FAD dependent oxidoreductase" evidence="2">
    <location>
        <begin position="3"/>
        <end position="338"/>
    </location>
</feature>
<proteinExistence type="predicted"/>
<dbReference type="GO" id="GO:0005737">
    <property type="term" value="C:cytoplasm"/>
    <property type="evidence" value="ECO:0007669"/>
    <property type="project" value="TreeGrafter"/>
</dbReference>
<dbReference type="Proteomes" id="UP001108027">
    <property type="component" value="Unassembled WGS sequence"/>
</dbReference>
<dbReference type="AlphaFoldDB" id="A0A9Q3YPH5"/>
<dbReference type="Pfam" id="PF01266">
    <property type="entry name" value="DAO"/>
    <property type="match status" value="1"/>
</dbReference>